<feature type="coiled-coil region" evidence="4">
    <location>
        <begin position="386"/>
        <end position="413"/>
    </location>
</feature>
<evidence type="ECO:0000256" key="2">
    <source>
        <dbReference type="ARBA" id="ARBA00022771"/>
    </source>
</evidence>
<feature type="domain" description="ZZ-type" evidence="6">
    <location>
        <begin position="272"/>
        <end position="318"/>
    </location>
</feature>
<comment type="caution">
    <text evidence="9">The sequence shown here is derived from an EMBL/GenBank/DDBJ whole genome shotgun (WGS) entry which is preliminary data.</text>
</comment>
<dbReference type="Gene3D" id="1.20.58.610">
    <property type="entry name" value="Cdc37, Hsp90 binding domain"/>
    <property type="match status" value="1"/>
</dbReference>
<evidence type="ECO:0000256" key="5">
    <source>
        <dbReference type="SAM" id="MobiDB-lite"/>
    </source>
</evidence>
<dbReference type="EMBL" id="BTSX01000001">
    <property type="protein sequence ID" value="GMS79522.1"/>
    <property type="molecule type" value="Genomic_DNA"/>
</dbReference>
<dbReference type="InterPro" id="IPR000270">
    <property type="entry name" value="PB1_dom"/>
</dbReference>
<dbReference type="InterPro" id="IPR052260">
    <property type="entry name" value="Autophagy_Rcpt_SigReg"/>
</dbReference>
<evidence type="ECO:0008006" key="11">
    <source>
        <dbReference type="Google" id="ProtNLM"/>
    </source>
</evidence>
<dbReference type="GO" id="GO:0008270">
    <property type="term" value="F:zinc ion binding"/>
    <property type="evidence" value="ECO:0007669"/>
    <property type="project" value="UniProtKB-KW"/>
</dbReference>
<feature type="coiled-coil region" evidence="4">
    <location>
        <begin position="495"/>
        <end position="536"/>
    </location>
</feature>
<dbReference type="InterPro" id="IPR043145">
    <property type="entry name" value="Znf_ZZ_sf"/>
</dbReference>
<dbReference type="PANTHER" id="PTHR15090">
    <property type="entry name" value="SEQUESTOSOME 1-RELATED"/>
    <property type="match status" value="1"/>
</dbReference>
<evidence type="ECO:0000259" key="7">
    <source>
        <dbReference type="SMART" id="SM00666"/>
    </source>
</evidence>
<keyword evidence="4" id="KW-0175">Coiled coil</keyword>
<proteinExistence type="predicted"/>
<gene>
    <name evidence="9" type="ORF">PENTCL1PPCAC_1697</name>
</gene>
<evidence type="ECO:0000256" key="1">
    <source>
        <dbReference type="ARBA" id="ARBA00022723"/>
    </source>
</evidence>
<dbReference type="InterPro" id="IPR038189">
    <property type="entry name" value="Cdc37_Hsp90-bd_sf"/>
</dbReference>
<evidence type="ECO:0000259" key="6">
    <source>
        <dbReference type="SMART" id="SM00291"/>
    </source>
</evidence>
<evidence type="ECO:0000259" key="8">
    <source>
        <dbReference type="SMART" id="SM01070"/>
    </source>
</evidence>
<organism evidence="9 10">
    <name type="scientific">Pristionchus entomophagus</name>
    <dbReference type="NCBI Taxonomy" id="358040"/>
    <lineage>
        <taxon>Eukaryota</taxon>
        <taxon>Metazoa</taxon>
        <taxon>Ecdysozoa</taxon>
        <taxon>Nematoda</taxon>
        <taxon>Chromadorea</taxon>
        <taxon>Rhabditida</taxon>
        <taxon>Rhabditina</taxon>
        <taxon>Diplogasteromorpha</taxon>
        <taxon>Diplogasteroidea</taxon>
        <taxon>Neodiplogasteridae</taxon>
        <taxon>Pristionchus</taxon>
    </lineage>
</organism>
<dbReference type="SUPFAM" id="SSF57850">
    <property type="entry name" value="RING/U-box"/>
    <property type="match status" value="1"/>
</dbReference>
<dbReference type="FunFam" id="3.10.20.90:FF:000072">
    <property type="entry name" value="Next to BRCA1 gene 1 protein"/>
    <property type="match status" value="1"/>
</dbReference>
<dbReference type="CDD" id="cd05992">
    <property type="entry name" value="PB1"/>
    <property type="match status" value="1"/>
</dbReference>
<keyword evidence="10" id="KW-1185">Reference proteome</keyword>
<name>A0AAV5SAC6_9BILA</name>
<dbReference type="Gene3D" id="3.30.60.90">
    <property type="match status" value="1"/>
</dbReference>
<keyword evidence="3" id="KW-0862">Zinc</keyword>
<keyword evidence="2" id="KW-0863">Zinc-finger</keyword>
<dbReference type="Pfam" id="PF00569">
    <property type="entry name" value="ZZ"/>
    <property type="match status" value="1"/>
</dbReference>
<protein>
    <recommendedName>
        <fullName evidence="11">ZZ-type domain-containing protein</fullName>
    </recommendedName>
</protein>
<dbReference type="CDD" id="cd02340">
    <property type="entry name" value="ZZ_NBR1_like"/>
    <property type="match status" value="1"/>
</dbReference>
<dbReference type="InterPro" id="IPR013874">
    <property type="entry name" value="Cdc37_Hsp90-bd"/>
</dbReference>
<feature type="domain" description="PB1" evidence="7">
    <location>
        <begin position="156"/>
        <end position="236"/>
    </location>
</feature>
<evidence type="ECO:0000313" key="10">
    <source>
        <dbReference type="Proteomes" id="UP001432027"/>
    </source>
</evidence>
<dbReference type="SMART" id="SM01070">
    <property type="entry name" value="CDC37_M"/>
    <property type="match status" value="1"/>
</dbReference>
<dbReference type="SMART" id="SM00666">
    <property type="entry name" value="PB1"/>
    <property type="match status" value="1"/>
</dbReference>
<accession>A0AAV5SAC6</accession>
<feature type="compositionally biased region" description="Basic and acidic residues" evidence="5">
    <location>
        <begin position="838"/>
        <end position="857"/>
    </location>
</feature>
<dbReference type="SUPFAM" id="SSF54277">
    <property type="entry name" value="CAD &amp; PB1 domains"/>
    <property type="match status" value="1"/>
</dbReference>
<feature type="non-terminal residue" evidence="9">
    <location>
        <position position="1"/>
    </location>
</feature>
<evidence type="ECO:0000256" key="4">
    <source>
        <dbReference type="SAM" id="Coils"/>
    </source>
</evidence>
<dbReference type="Gene3D" id="3.10.20.90">
    <property type="entry name" value="Phosphatidylinositol 3-kinase Catalytic Subunit, Chain A, domain 1"/>
    <property type="match status" value="1"/>
</dbReference>
<dbReference type="InterPro" id="IPR000433">
    <property type="entry name" value="Znf_ZZ"/>
</dbReference>
<dbReference type="SUPFAM" id="SSF101391">
    <property type="entry name" value="Hsp90 co-chaperone CDC37"/>
    <property type="match status" value="1"/>
</dbReference>
<dbReference type="Proteomes" id="UP001432027">
    <property type="component" value="Unassembled WGS sequence"/>
</dbReference>
<reference evidence="9" key="1">
    <citation type="submission" date="2023-10" db="EMBL/GenBank/DDBJ databases">
        <title>Genome assembly of Pristionchus species.</title>
        <authorList>
            <person name="Yoshida K."/>
            <person name="Sommer R.J."/>
        </authorList>
    </citation>
    <scope>NUCLEOTIDE SEQUENCE</scope>
    <source>
        <strain evidence="9">RS0144</strain>
    </source>
</reference>
<dbReference type="Pfam" id="PF08565">
    <property type="entry name" value="CDC37_M"/>
    <property type="match status" value="1"/>
</dbReference>
<dbReference type="SMART" id="SM00291">
    <property type="entry name" value="ZnF_ZZ"/>
    <property type="match status" value="1"/>
</dbReference>
<evidence type="ECO:0000256" key="3">
    <source>
        <dbReference type="ARBA" id="ARBA00022833"/>
    </source>
</evidence>
<evidence type="ECO:0000313" key="9">
    <source>
        <dbReference type="EMBL" id="GMS79522.1"/>
    </source>
</evidence>
<feature type="domain" description="Cdc37 Hsp90 binding" evidence="8">
    <location>
        <begin position="667"/>
        <end position="809"/>
    </location>
</feature>
<sequence>SVMDHRRPSIHNVNEWMKKADDLLARITILVARNDPKNTTNCYPQHDNEVRKGVIELGYADVEHFCESFLSKFIIDRGTGLIILHRGETSNHVEQKEVKDTENKDEPQPVRLTDRKKRVVRVVEESFTDLNSYSIAPSSMTSSAMMDQSISKKVESIHFKFSHEGKTRRFAIPRDYSYLIGSIKNRVQQIIGQKDTILYWRDDDSLIVLECGEDVQAAIDFAESQNKPPTCILLEATIEKKDENQNDEENKENREIVNPRLSSRDDSRAAFNDFVFMCDECECFLAPSTGGRFKCIICDNYDLCAACVAKGVHDNHALVRLLNGETIVPMADGKGGINNVQLMDTPRCTPSFIAQIIDKPSKPVEFNKLLGDLLFVQRKDYGTTVEEQEKNVKENREREHAKWEEEKKKWMMEIQQLDVMKTLWEEEKAKWKKETENWEKLNANRVKEYADWEETKNEWERWQRENEDTLNERLNREELIRMEEEDRKAWEAIDEEKAERGRTEAEKEKRRLEIVLNEEREEMRRIDEDKEEKSRLGEKKKRIEGVCEALMRRVEETTETHVYEEIESQANQENLKENNLVENKQEGMTIDYSLFTPIEESEDEEGENQSMFDFSFEDEINVAEMEKEVEEERKKEDELKEILKPWNNDTAITLVKDQGRIIKLDENKPEIERVKDEEETMNKFFENHEEELKTLSRIKAFDKTEEYLLEHPLLASECTVAWNRIEALTLAIEDRDDKAMCVVAEQAVLLQYLLEMAKSLQAEPTNTDTIKTVFKRFRESDSSYLRIFHDEVLLLQYRLRHRAKQIPADVSDLDYESHIDEEQLRSRLATCVNGLWEPREEEREGSSDGFDMMHDDDSGLETASAEAEAGSESAAVACSPATPVGDAIDDNVEISWPSDRSSDGSDIEIIDRLDEESETVLETMHVLESKFDQLMLQPICRQFAVPAAPAAVAAAAVDAASLPAAGTTSAAPPALPLSLPAAAAVAPSEPSAPLLDAAPVSAAPLAPVQPGATADKSLASVLDALLGFENTDEMEAWLEDPNHSLSTNAKEEEWPGEGWREAEEEADLKSVLHNYRMDFVANSGEVANIPAFMEYNILVELHDMQNIDEILLRLEQYCKHVSQNSKMRKEHSTIFSDNKDIENEMVNRVAIDLDRRLKSMRKIVQNALLYRKGMIWNRICELKVQIHGFTYNRRWLESVSIDLKYILLTDKYTINPIEKVERGFKLAVGQAKSFVDHAKEASSLMRWMAPASSQNQKGDAKPMIDDLLFSDDPSTSTALRAAVFSPPPVNLPFRQLSRQQQLLSELFQTGIFEDHERMVEVCRTAMNLEQAIEMMLDE</sequence>
<feature type="region of interest" description="Disordered" evidence="5">
    <location>
        <begin position="838"/>
        <end position="862"/>
    </location>
</feature>
<dbReference type="PANTHER" id="PTHR15090:SF8">
    <property type="entry name" value="ZZ-TYPE ZINC FINGER-CONTAINING PROTEIN"/>
    <property type="match status" value="1"/>
</dbReference>
<keyword evidence="1" id="KW-0479">Metal-binding</keyword>